<evidence type="ECO:0000313" key="2">
    <source>
        <dbReference type="Proteomes" id="UP000822688"/>
    </source>
</evidence>
<organism evidence="1 2">
    <name type="scientific">Ceratodon purpureus</name>
    <name type="common">Fire moss</name>
    <name type="synonym">Dicranum purpureum</name>
    <dbReference type="NCBI Taxonomy" id="3225"/>
    <lineage>
        <taxon>Eukaryota</taxon>
        <taxon>Viridiplantae</taxon>
        <taxon>Streptophyta</taxon>
        <taxon>Embryophyta</taxon>
        <taxon>Bryophyta</taxon>
        <taxon>Bryophytina</taxon>
        <taxon>Bryopsida</taxon>
        <taxon>Dicranidae</taxon>
        <taxon>Pseudoditrichales</taxon>
        <taxon>Ditrichaceae</taxon>
        <taxon>Ceratodon</taxon>
    </lineage>
</organism>
<dbReference type="EMBL" id="CM026432">
    <property type="protein sequence ID" value="KAG0557191.1"/>
    <property type="molecule type" value="Genomic_DNA"/>
</dbReference>
<dbReference type="Proteomes" id="UP000822688">
    <property type="component" value="Chromosome 11"/>
</dbReference>
<gene>
    <name evidence="1" type="ORF">KC19_11G108900</name>
</gene>
<name>A0A8T0GD83_CERPU</name>
<protein>
    <submittedName>
        <fullName evidence="1">Uncharacterized protein</fullName>
    </submittedName>
</protein>
<keyword evidence="2" id="KW-1185">Reference proteome</keyword>
<evidence type="ECO:0000313" key="1">
    <source>
        <dbReference type="EMBL" id="KAG0557191.1"/>
    </source>
</evidence>
<reference evidence="1 2" key="1">
    <citation type="submission" date="2020-06" db="EMBL/GenBank/DDBJ databases">
        <title>WGS assembly of Ceratodon purpureus strain R40.</title>
        <authorList>
            <person name="Carey S.B."/>
            <person name="Jenkins J."/>
            <person name="Shu S."/>
            <person name="Lovell J.T."/>
            <person name="Sreedasyam A."/>
            <person name="Maumus F."/>
            <person name="Tiley G.P."/>
            <person name="Fernandez-Pozo N."/>
            <person name="Barry K."/>
            <person name="Chen C."/>
            <person name="Wang M."/>
            <person name="Lipzen A."/>
            <person name="Daum C."/>
            <person name="Saski C.A."/>
            <person name="Payton A.C."/>
            <person name="Mcbreen J.C."/>
            <person name="Conrad R.E."/>
            <person name="Kollar L.M."/>
            <person name="Olsson S."/>
            <person name="Huttunen S."/>
            <person name="Landis J.B."/>
            <person name="Wickett N.J."/>
            <person name="Johnson M.G."/>
            <person name="Rensing S.A."/>
            <person name="Grimwood J."/>
            <person name="Schmutz J."/>
            <person name="Mcdaniel S.F."/>
        </authorList>
    </citation>
    <scope>NUCLEOTIDE SEQUENCE [LARGE SCALE GENOMIC DNA]</scope>
    <source>
        <strain evidence="1 2">R40</strain>
    </source>
</reference>
<dbReference type="AlphaFoldDB" id="A0A8T0GD83"/>
<proteinExistence type="predicted"/>
<sequence length="101" mass="11458">MLTCQFYDMAIENPLTRNLLIHQNSKIIKQGGHLFLSKLKKLSSQFTNSRIPLLQDQGQLKSVTINTLKINDEFCHGTYPKNLTSLLKILSSVVSRRQSLG</sequence>
<accession>A0A8T0GD83</accession>
<comment type="caution">
    <text evidence="1">The sequence shown here is derived from an EMBL/GenBank/DDBJ whole genome shotgun (WGS) entry which is preliminary data.</text>
</comment>